<gene>
    <name evidence="1" type="ORF">GS424_000115</name>
</gene>
<evidence type="ECO:0000313" key="2">
    <source>
        <dbReference type="Proteomes" id="UP000478463"/>
    </source>
</evidence>
<name>A0A6L7IMP3_9ACTN</name>
<dbReference type="AlphaFoldDB" id="A0A6L7IMP3"/>
<proteinExistence type="predicted"/>
<accession>A0A6L7IMP3</accession>
<sequence>MDDKALSQRYGSDRWPRRAQLDGRCERFVIPADLFERERFRLVWRDALPGPRHAYRSVYVHDADDRRLMVDVVPAHSFDGAKEELLAGFRNCSSIVPPSAVPHLGDVSYGNQAAQRFVRGNLLISVSNAGTTEVDVRPFAVSLDKEAANCLH</sequence>
<reference evidence="1 2" key="1">
    <citation type="submission" date="2020-10" db="EMBL/GenBank/DDBJ databases">
        <title>Eggerthella sp. nov., isolated from human feces.</title>
        <authorList>
            <person name="Yajun G."/>
        </authorList>
    </citation>
    <scope>NUCLEOTIDE SEQUENCE [LARGE SCALE GENOMIC DNA]</scope>
    <source>
        <strain evidence="1 2">HF-1101</strain>
    </source>
</reference>
<organism evidence="1 2">
    <name type="scientific">Eggerthella guodeyinii</name>
    <dbReference type="NCBI Taxonomy" id="2690837"/>
    <lineage>
        <taxon>Bacteria</taxon>
        <taxon>Bacillati</taxon>
        <taxon>Actinomycetota</taxon>
        <taxon>Coriobacteriia</taxon>
        <taxon>Eggerthellales</taxon>
        <taxon>Eggerthellaceae</taxon>
        <taxon>Eggerthella</taxon>
    </lineage>
</organism>
<dbReference type="Proteomes" id="UP000478463">
    <property type="component" value="Chromosome"/>
</dbReference>
<dbReference type="KEGG" id="egd:GS424_000115"/>
<dbReference type="RefSeq" id="WP_160940813.1">
    <property type="nucleotide sequence ID" value="NZ_CP063310.1"/>
</dbReference>
<dbReference type="EMBL" id="CP063310">
    <property type="protein sequence ID" value="QOS68320.1"/>
    <property type="molecule type" value="Genomic_DNA"/>
</dbReference>
<evidence type="ECO:0000313" key="1">
    <source>
        <dbReference type="EMBL" id="QOS68320.1"/>
    </source>
</evidence>
<protein>
    <submittedName>
        <fullName evidence="1">Uncharacterized protein</fullName>
    </submittedName>
</protein>